<organism evidence="2 3">
    <name type="scientific">Porites evermanni</name>
    <dbReference type="NCBI Taxonomy" id="104178"/>
    <lineage>
        <taxon>Eukaryota</taxon>
        <taxon>Metazoa</taxon>
        <taxon>Cnidaria</taxon>
        <taxon>Anthozoa</taxon>
        <taxon>Hexacorallia</taxon>
        <taxon>Scleractinia</taxon>
        <taxon>Fungiina</taxon>
        <taxon>Poritidae</taxon>
        <taxon>Porites</taxon>
    </lineage>
</organism>
<dbReference type="EMBL" id="CALNXI010004976">
    <property type="protein sequence ID" value="CAH3196754.1"/>
    <property type="molecule type" value="Genomic_DNA"/>
</dbReference>
<protein>
    <submittedName>
        <fullName evidence="2">Uncharacterized protein</fullName>
    </submittedName>
</protein>
<name>A0ABN8T0F0_9CNID</name>
<dbReference type="Proteomes" id="UP001159427">
    <property type="component" value="Unassembled WGS sequence"/>
</dbReference>
<comment type="caution">
    <text evidence="2">The sequence shown here is derived from an EMBL/GenBank/DDBJ whole genome shotgun (WGS) entry which is preliminary data.</text>
</comment>
<feature type="compositionally biased region" description="Polar residues" evidence="1">
    <location>
        <begin position="59"/>
        <end position="72"/>
    </location>
</feature>
<keyword evidence="3" id="KW-1185">Reference proteome</keyword>
<proteinExistence type="predicted"/>
<evidence type="ECO:0000256" key="1">
    <source>
        <dbReference type="SAM" id="MobiDB-lite"/>
    </source>
</evidence>
<reference evidence="2 3" key="1">
    <citation type="submission" date="2022-05" db="EMBL/GenBank/DDBJ databases">
        <authorList>
            <consortium name="Genoscope - CEA"/>
            <person name="William W."/>
        </authorList>
    </citation>
    <scope>NUCLEOTIDE SEQUENCE [LARGE SCALE GENOMIC DNA]</scope>
</reference>
<feature type="region of interest" description="Disordered" evidence="1">
    <location>
        <begin position="1"/>
        <end position="73"/>
    </location>
</feature>
<feature type="compositionally biased region" description="Basic residues" evidence="1">
    <location>
        <begin position="18"/>
        <end position="32"/>
    </location>
</feature>
<feature type="compositionally biased region" description="Polar residues" evidence="1">
    <location>
        <begin position="33"/>
        <end position="50"/>
    </location>
</feature>
<evidence type="ECO:0000313" key="2">
    <source>
        <dbReference type="EMBL" id="CAH3196754.1"/>
    </source>
</evidence>
<evidence type="ECO:0000313" key="3">
    <source>
        <dbReference type="Proteomes" id="UP001159427"/>
    </source>
</evidence>
<sequence>MQSNSTSEEEAEEGRTKTASKTRSRVGRKRKATLNSFSGRPKQARNSQAEDTPAGDNVLLSSSTENTQSTPTDDIFHLESLNITGLRKDVFPDTESWKRLSDFFTNHNPVAQQVGKNNLLVWPGDPKQCTAVSDKKDTGESNDGHSFGICSESCNCSEETCSLKGAQFFQITQREETPCAETTTCSVCDVFSRHLGLCALMARAHSSKNARMTQLLASSTALHQIYTLAAPLPCQLSPAERVQRKTKVKDLLCKIFDCKRNRLQCLKHIGQLAQLLPRLLCVQLVTGHSLFWDDLRKVARAVNSQPNQQSKLAAIVAIGRKLPPASPWRAFLTSERTADEEAIIQRFGS</sequence>
<gene>
    <name evidence="2" type="ORF">PEVE_00033427</name>
</gene>
<accession>A0ABN8T0F0</accession>